<name>A0ACB7XXB6_9ERIC</name>
<comment type="caution">
    <text evidence="1">The sequence shown here is derived from an EMBL/GenBank/DDBJ whole genome shotgun (WGS) entry which is preliminary data.</text>
</comment>
<protein>
    <submittedName>
        <fullName evidence="1">Uncharacterized protein</fullName>
    </submittedName>
</protein>
<dbReference type="EMBL" id="CM037155">
    <property type="protein sequence ID" value="KAH7845647.1"/>
    <property type="molecule type" value="Genomic_DNA"/>
</dbReference>
<sequence length="203" mass="22797">MGMHAYPPSDNNVSGHNGAVKGKYGRYSWRNRRKKEDIWMGKQNNVKKIWRKKDGSTSNVSQTKSYLEALKANSWRKPNQPIHLKELGNEWLTRSAVAKLSPVRSMVLVQDQLRSLGYADIQGNKCLKDVPPRSVWHKSLVIFLGIEEAEVANLAQGLGILLDVAVLAGLNITLVIISYAKEGDGLTTDEKRDYVDKNHIIFA</sequence>
<evidence type="ECO:0000313" key="1">
    <source>
        <dbReference type="EMBL" id="KAH7845647.1"/>
    </source>
</evidence>
<proteinExistence type="predicted"/>
<dbReference type="Proteomes" id="UP000828048">
    <property type="component" value="Chromosome 5"/>
</dbReference>
<evidence type="ECO:0000313" key="2">
    <source>
        <dbReference type="Proteomes" id="UP000828048"/>
    </source>
</evidence>
<gene>
    <name evidence="1" type="ORF">Vadar_004348</name>
</gene>
<keyword evidence="2" id="KW-1185">Reference proteome</keyword>
<organism evidence="1 2">
    <name type="scientific">Vaccinium darrowii</name>
    <dbReference type="NCBI Taxonomy" id="229202"/>
    <lineage>
        <taxon>Eukaryota</taxon>
        <taxon>Viridiplantae</taxon>
        <taxon>Streptophyta</taxon>
        <taxon>Embryophyta</taxon>
        <taxon>Tracheophyta</taxon>
        <taxon>Spermatophyta</taxon>
        <taxon>Magnoliopsida</taxon>
        <taxon>eudicotyledons</taxon>
        <taxon>Gunneridae</taxon>
        <taxon>Pentapetalae</taxon>
        <taxon>asterids</taxon>
        <taxon>Ericales</taxon>
        <taxon>Ericaceae</taxon>
        <taxon>Vaccinioideae</taxon>
        <taxon>Vaccinieae</taxon>
        <taxon>Vaccinium</taxon>
    </lineage>
</organism>
<reference evidence="1 2" key="1">
    <citation type="journal article" date="2021" name="Hortic Res">
        <title>High-quality reference genome and annotation aids understanding of berry development for evergreen blueberry (Vaccinium darrowii).</title>
        <authorList>
            <person name="Yu J."/>
            <person name="Hulse-Kemp A.M."/>
            <person name="Babiker E."/>
            <person name="Staton M."/>
        </authorList>
    </citation>
    <scope>NUCLEOTIDE SEQUENCE [LARGE SCALE GENOMIC DNA]</scope>
    <source>
        <strain evidence="2">cv. NJ 8807/NJ 8810</strain>
        <tissue evidence="1">Young leaf</tissue>
    </source>
</reference>
<accession>A0ACB7XXB6</accession>